<comment type="function">
    <text evidence="12">DNA-dependent ATPase and 5'-3' DNA helicase required for the maintenance of both mitochondrial and nuclear genome stability.</text>
</comment>
<dbReference type="EMBL" id="AWSO01000003">
    <property type="protein sequence ID" value="ESK98247.1"/>
    <property type="molecule type" value="Genomic_DNA"/>
</dbReference>
<evidence type="ECO:0000256" key="11">
    <source>
        <dbReference type="ARBA" id="ARBA00023242"/>
    </source>
</evidence>
<keyword evidence="11 12" id="KW-0539">Nucleus</keyword>
<dbReference type="Pfam" id="PF05970">
    <property type="entry name" value="PIF1"/>
    <property type="match status" value="1"/>
</dbReference>
<keyword evidence="7 12" id="KW-0496">Mitochondrion</keyword>
<evidence type="ECO:0000256" key="5">
    <source>
        <dbReference type="ARBA" id="ARBA00022840"/>
    </source>
</evidence>
<dbReference type="STRING" id="1381753.V2XWW7"/>
<evidence type="ECO:0000256" key="4">
    <source>
        <dbReference type="ARBA" id="ARBA00022806"/>
    </source>
</evidence>
<feature type="binding site" evidence="12">
    <location>
        <begin position="168"/>
        <end position="175"/>
    </location>
    <ligand>
        <name>ATP</name>
        <dbReference type="ChEBI" id="CHEBI:30616"/>
    </ligand>
</feature>
<evidence type="ECO:0000313" key="14">
    <source>
        <dbReference type="EMBL" id="ESK98247.1"/>
    </source>
</evidence>
<keyword evidence="1 12" id="KW-0547">Nucleotide-binding</keyword>
<evidence type="ECO:0000256" key="12">
    <source>
        <dbReference type="HAMAP-Rule" id="MF_03176"/>
    </source>
</evidence>
<dbReference type="AlphaFoldDB" id="V2XWW7"/>
<dbReference type="InterPro" id="IPR048293">
    <property type="entry name" value="PIF1_RRM3_pfh1"/>
</dbReference>
<evidence type="ECO:0000256" key="9">
    <source>
        <dbReference type="ARBA" id="ARBA00023204"/>
    </source>
</evidence>
<dbReference type="Gene3D" id="3.40.970.10">
    <property type="entry name" value="Ribonuclease H1, N-terminal domain"/>
    <property type="match status" value="1"/>
</dbReference>
<dbReference type="GO" id="GO:0043139">
    <property type="term" value="F:5'-3' DNA helicase activity"/>
    <property type="evidence" value="ECO:0007669"/>
    <property type="project" value="UniProtKB-UniRule"/>
</dbReference>
<evidence type="ECO:0000256" key="3">
    <source>
        <dbReference type="ARBA" id="ARBA00022801"/>
    </source>
</evidence>
<dbReference type="GO" id="GO:0005739">
    <property type="term" value="C:mitochondrion"/>
    <property type="evidence" value="ECO:0007669"/>
    <property type="project" value="UniProtKB-SubCell"/>
</dbReference>
<sequence>MAKVKFYAVRRGREGPKCKANTSRFQSAEYKSFHSKAEAQIWIAEAAGLILNASPTLNASNLSIHDSDSEIEFLEGPAVKHQRTTPQRTLQTFDEDDEDIEFISHKPAPAQVANSPIVPATACPSEPAALSPSHVANSSTVSEPIVLSPEQKRVLDLVKRGRSVFYTGSAGTGKSVLLREIIGWLKNEKKKVAITASTGIAAINIGGTTLHSWAGIGIGNDTAKKTAIKFFTNAGRFRDVLNRWHTVEVLIIDEVSMLDGRLFDLLEELARTIREKKDLPFGGMQLVLSGDFCQLPPVPDRDKSGAQAQSRFAFEADSWNSCIGPPIVLQKVFRQKEQRFVDMLNAMRFGNLDSSIVSSFRALSRKIEYTDGIEPTELFPTRNEVDRANTARLNQIKETPIVYKAYDMPGKDSNDVNISYAQAMRLLDHRTTVPQMLQLKVGAQVMLVKNIHHEGLVNGSIGQINRFCTVSDALRDHVSVTRVKTGQDQSLEKDPDVQKNLSEKRVWPVVCFPSGKQILCIPLEFEVVNASGGMEARRDQVPLILAWALSIHKSQGQTLERVKVDLRNIFEKGQAYVALSRATTMEHLQVLNFDPSKVTAHPRVLAWYQRHGGSQVANVSDEEDYDKYFDDIPMDFDEMDSEMAMEAFYS</sequence>
<evidence type="ECO:0000256" key="7">
    <source>
        <dbReference type="ARBA" id="ARBA00023128"/>
    </source>
</evidence>
<dbReference type="Proteomes" id="UP000017559">
    <property type="component" value="Unassembled WGS sequence"/>
</dbReference>
<protein>
    <recommendedName>
        <fullName evidence="12">ATP-dependent DNA helicase PIF1</fullName>
        <ecNumber evidence="12">5.6.2.3</ecNumber>
    </recommendedName>
    <alternativeName>
        <fullName evidence="12">DNA 5'-3' helicase PIF1</fullName>
    </alternativeName>
    <alternativeName>
        <fullName evidence="12">DNA repair and recombination helicase PIF1</fullName>
    </alternativeName>
</protein>
<keyword evidence="5 12" id="KW-0067">ATP-binding</keyword>
<dbReference type="HAMAP" id="MF_03176">
    <property type="entry name" value="PIF1"/>
    <property type="match status" value="1"/>
</dbReference>
<name>V2XWW7_MONRO</name>
<evidence type="ECO:0000256" key="2">
    <source>
        <dbReference type="ARBA" id="ARBA00022763"/>
    </source>
</evidence>
<dbReference type="EC" id="5.6.2.3" evidence="12"/>
<dbReference type="Pfam" id="PF01693">
    <property type="entry name" value="Cauli_VI"/>
    <property type="match status" value="1"/>
</dbReference>
<keyword evidence="10 12" id="KW-0413">Isomerase</keyword>
<evidence type="ECO:0000259" key="13">
    <source>
        <dbReference type="SMART" id="SM00382"/>
    </source>
</evidence>
<comment type="caution">
    <text evidence="14">The sequence shown here is derived from an EMBL/GenBank/DDBJ whole genome shotgun (WGS) entry which is preliminary data.</text>
</comment>
<dbReference type="InterPro" id="IPR051055">
    <property type="entry name" value="PIF1_helicase"/>
</dbReference>
<dbReference type="InterPro" id="IPR003593">
    <property type="entry name" value="AAA+_ATPase"/>
</dbReference>
<dbReference type="GO" id="GO:0000723">
    <property type="term" value="P:telomere maintenance"/>
    <property type="evidence" value="ECO:0007669"/>
    <property type="project" value="InterPro"/>
</dbReference>
<keyword evidence="8 12" id="KW-0233">DNA recombination</keyword>
<dbReference type="GO" id="GO:0016887">
    <property type="term" value="F:ATP hydrolysis activity"/>
    <property type="evidence" value="ECO:0007669"/>
    <property type="project" value="RHEA"/>
</dbReference>
<comment type="catalytic activity">
    <reaction evidence="12">
        <text>ATP + H2O = ADP + phosphate + H(+)</text>
        <dbReference type="Rhea" id="RHEA:13065"/>
        <dbReference type="ChEBI" id="CHEBI:15377"/>
        <dbReference type="ChEBI" id="CHEBI:15378"/>
        <dbReference type="ChEBI" id="CHEBI:30616"/>
        <dbReference type="ChEBI" id="CHEBI:43474"/>
        <dbReference type="ChEBI" id="CHEBI:456216"/>
        <dbReference type="EC" id="5.6.2.3"/>
    </reaction>
</comment>
<dbReference type="Pfam" id="PF21530">
    <property type="entry name" value="Pif1_2B_dom"/>
    <property type="match status" value="1"/>
</dbReference>
<dbReference type="InterPro" id="IPR027417">
    <property type="entry name" value="P-loop_NTPase"/>
</dbReference>
<dbReference type="SUPFAM" id="SSF52540">
    <property type="entry name" value="P-loop containing nucleoside triphosphate hydrolases"/>
    <property type="match status" value="2"/>
</dbReference>
<dbReference type="GO" id="GO:0006281">
    <property type="term" value="P:DNA repair"/>
    <property type="evidence" value="ECO:0007669"/>
    <property type="project" value="UniProtKB-UniRule"/>
</dbReference>
<dbReference type="GO" id="GO:0006310">
    <property type="term" value="P:DNA recombination"/>
    <property type="evidence" value="ECO:0007669"/>
    <property type="project" value="UniProtKB-UniRule"/>
</dbReference>
<accession>V2XWW7</accession>
<keyword evidence="3 12" id="KW-0378">Hydrolase</keyword>
<keyword evidence="6 12" id="KW-0238">DNA-binding</keyword>
<proteinExistence type="inferred from homology"/>
<dbReference type="GO" id="GO:0003677">
    <property type="term" value="F:DNA binding"/>
    <property type="evidence" value="ECO:0007669"/>
    <property type="project" value="UniProtKB-KW"/>
</dbReference>
<dbReference type="PANTHER" id="PTHR47642">
    <property type="entry name" value="ATP-DEPENDENT DNA HELICASE"/>
    <property type="match status" value="1"/>
</dbReference>
<keyword evidence="9 12" id="KW-0234">DNA repair</keyword>
<dbReference type="InterPro" id="IPR011320">
    <property type="entry name" value="RNase_H1_N"/>
</dbReference>
<evidence type="ECO:0000313" key="15">
    <source>
        <dbReference type="Proteomes" id="UP000017559"/>
    </source>
</evidence>
<feature type="domain" description="AAA+ ATPase" evidence="13">
    <location>
        <begin position="160"/>
        <end position="374"/>
    </location>
</feature>
<keyword evidence="15" id="KW-1185">Reference proteome</keyword>
<dbReference type="GO" id="GO:0005524">
    <property type="term" value="F:ATP binding"/>
    <property type="evidence" value="ECO:0007669"/>
    <property type="project" value="UniProtKB-UniRule"/>
</dbReference>
<evidence type="ECO:0000256" key="10">
    <source>
        <dbReference type="ARBA" id="ARBA00023235"/>
    </source>
</evidence>
<evidence type="ECO:0000256" key="1">
    <source>
        <dbReference type="ARBA" id="ARBA00022741"/>
    </source>
</evidence>
<comment type="cofactor">
    <cofactor evidence="12">
        <name>Mg(2+)</name>
        <dbReference type="ChEBI" id="CHEBI:18420"/>
    </cofactor>
</comment>
<comment type="similarity">
    <text evidence="12">Belongs to the helicase family. PIF1 subfamily.</text>
</comment>
<dbReference type="PANTHER" id="PTHR47642:SF5">
    <property type="entry name" value="ATP-DEPENDENT DNA HELICASE"/>
    <property type="match status" value="1"/>
</dbReference>
<evidence type="ECO:0000256" key="6">
    <source>
        <dbReference type="ARBA" id="ARBA00023125"/>
    </source>
</evidence>
<feature type="DNA-binding region" evidence="12">
    <location>
        <begin position="574"/>
        <end position="593"/>
    </location>
</feature>
<dbReference type="CDD" id="cd18037">
    <property type="entry name" value="DEXSc_Pif1_like"/>
    <property type="match status" value="1"/>
</dbReference>
<dbReference type="CDD" id="cd18809">
    <property type="entry name" value="SF1_C_RecD"/>
    <property type="match status" value="1"/>
</dbReference>
<reference evidence="14 15" key="1">
    <citation type="journal article" date="2014" name="BMC Genomics">
        <title>Genome and secretome analysis of the hemibiotrophic fungal pathogen, Moniliophthora roreri, which causes frosty pod rot disease of cacao: mechanisms of the biotrophic and necrotrophic phases.</title>
        <authorList>
            <person name="Meinhardt L.W."/>
            <person name="Costa G.G.L."/>
            <person name="Thomazella D.P.T."/>
            <person name="Teixeira P.J.P.L."/>
            <person name="Carazzolle M.F."/>
            <person name="Schuster S.C."/>
            <person name="Carlson J.E."/>
            <person name="Guiltinan M.J."/>
            <person name="Mieczkowski P."/>
            <person name="Farmer A."/>
            <person name="Ramaraj T."/>
            <person name="Crozier J."/>
            <person name="Davis R.E."/>
            <person name="Shao J."/>
            <person name="Melnick R.L."/>
            <person name="Pereira G.A.G."/>
            <person name="Bailey B.A."/>
        </authorList>
    </citation>
    <scope>NUCLEOTIDE SEQUENCE [LARGE SCALE GENOMIC DNA]</scope>
    <source>
        <strain evidence="14 15">MCA 2997</strain>
    </source>
</reference>
<dbReference type="InterPro" id="IPR049163">
    <property type="entry name" value="Pif1-like_2B_dom"/>
</dbReference>
<comment type="subcellular location">
    <subcellularLocation>
        <location evidence="12">Nucleus</location>
    </subcellularLocation>
    <subcellularLocation>
        <location evidence="12">Mitochondrion</location>
    </subcellularLocation>
</comment>
<dbReference type="InterPro" id="IPR010285">
    <property type="entry name" value="DNA_helicase_pif1-like_DEAD"/>
</dbReference>
<dbReference type="OrthoDB" id="432234at2759"/>
<dbReference type="HOGENOM" id="CLU_001613_0_3_1"/>
<evidence type="ECO:0000256" key="8">
    <source>
        <dbReference type="ARBA" id="ARBA00023172"/>
    </source>
</evidence>
<comment type="subunit">
    <text evidence="12">Monomer.</text>
</comment>
<dbReference type="InterPro" id="IPR037056">
    <property type="entry name" value="RNase_H1_N_sf"/>
</dbReference>
<gene>
    <name evidence="12" type="primary">PIF1</name>
    <name evidence="14" type="ORF">Moror_294</name>
</gene>
<organism evidence="14 15">
    <name type="scientific">Moniliophthora roreri (strain MCA 2997)</name>
    <name type="common">Cocoa frosty pod rot fungus</name>
    <name type="synonym">Crinipellis roreri</name>
    <dbReference type="NCBI Taxonomy" id="1381753"/>
    <lineage>
        <taxon>Eukaryota</taxon>
        <taxon>Fungi</taxon>
        <taxon>Dikarya</taxon>
        <taxon>Basidiomycota</taxon>
        <taxon>Agaricomycotina</taxon>
        <taxon>Agaricomycetes</taxon>
        <taxon>Agaricomycetidae</taxon>
        <taxon>Agaricales</taxon>
        <taxon>Marasmiineae</taxon>
        <taxon>Marasmiaceae</taxon>
        <taxon>Moniliophthora</taxon>
    </lineage>
</organism>
<dbReference type="KEGG" id="mrr:Moror_294"/>
<dbReference type="Gene3D" id="3.40.50.300">
    <property type="entry name" value="P-loop containing nucleotide triphosphate hydrolases"/>
    <property type="match status" value="2"/>
</dbReference>
<keyword evidence="4 12" id="KW-0347">Helicase</keyword>
<keyword evidence="2 12" id="KW-0227">DNA damage</keyword>
<dbReference type="GO" id="GO:0005634">
    <property type="term" value="C:nucleus"/>
    <property type="evidence" value="ECO:0007669"/>
    <property type="project" value="UniProtKB-SubCell"/>
</dbReference>
<dbReference type="SMART" id="SM00382">
    <property type="entry name" value="AAA"/>
    <property type="match status" value="1"/>
</dbReference>